<gene>
    <name evidence="3" type="ORF">U9M48_001876</name>
</gene>
<dbReference type="InterPro" id="IPR053197">
    <property type="entry name" value="F-box_SCFL_complex_component"/>
</dbReference>
<dbReference type="InterPro" id="IPR036047">
    <property type="entry name" value="F-box-like_dom_sf"/>
</dbReference>
<dbReference type="PANTHER" id="PTHR34223:SF65">
    <property type="entry name" value="OS04G0440300 PROTEIN"/>
    <property type="match status" value="1"/>
</dbReference>
<dbReference type="PANTHER" id="PTHR34223">
    <property type="entry name" value="OS11G0201299 PROTEIN"/>
    <property type="match status" value="1"/>
</dbReference>
<dbReference type="Gene3D" id="1.20.1280.50">
    <property type="match status" value="2"/>
</dbReference>
<dbReference type="InterPro" id="IPR032675">
    <property type="entry name" value="LRR_dom_sf"/>
</dbReference>
<evidence type="ECO:0000313" key="3">
    <source>
        <dbReference type="EMBL" id="WVZ50639.1"/>
    </source>
</evidence>
<dbReference type="Pfam" id="PF24758">
    <property type="entry name" value="LRR_At5g56370"/>
    <property type="match status" value="1"/>
</dbReference>
<dbReference type="SUPFAM" id="SSF52047">
    <property type="entry name" value="RNI-like"/>
    <property type="match status" value="2"/>
</dbReference>
<feature type="domain" description="F-box" evidence="2">
    <location>
        <begin position="512"/>
        <end position="551"/>
    </location>
</feature>
<feature type="compositionally biased region" description="Basic and acidic residues" evidence="1">
    <location>
        <begin position="483"/>
        <end position="498"/>
    </location>
</feature>
<dbReference type="InterPro" id="IPR055411">
    <property type="entry name" value="LRR_FXL15/At3g58940/PEG3-like"/>
</dbReference>
<reference evidence="3 4" key="1">
    <citation type="submission" date="2024-02" db="EMBL/GenBank/DDBJ databases">
        <title>High-quality chromosome-scale genome assembly of Pensacola bahiagrass (Paspalum notatum Flugge var. saurae).</title>
        <authorList>
            <person name="Vega J.M."/>
            <person name="Podio M."/>
            <person name="Orjuela J."/>
            <person name="Siena L.A."/>
            <person name="Pessino S.C."/>
            <person name="Combes M.C."/>
            <person name="Mariac C."/>
            <person name="Albertini E."/>
            <person name="Pupilli F."/>
            <person name="Ortiz J.P.A."/>
            <person name="Leblanc O."/>
        </authorList>
    </citation>
    <scope>NUCLEOTIDE SEQUENCE [LARGE SCALE GENOMIC DNA]</scope>
    <source>
        <strain evidence="3">R1</strain>
        <tissue evidence="3">Leaf</tissue>
    </source>
</reference>
<dbReference type="InterPro" id="IPR053781">
    <property type="entry name" value="F-box_AtFBL13-like"/>
</dbReference>
<feature type="domain" description="F-box" evidence="2">
    <location>
        <begin position="31"/>
        <end position="70"/>
    </location>
</feature>
<feature type="region of interest" description="Disordered" evidence="1">
    <location>
        <begin position="560"/>
        <end position="587"/>
    </location>
</feature>
<evidence type="ECO:0000313" key="4">
    <source>
        <dbReference type="Proteomes" id="UP001341281"/>
    </source>
</evidence>
<dbReference type="Gene3D" id="3.80.10.10">
    <property type="entry name" value="Ribonuclease Inhibitor"/>
    <property type="match status" value="2"/>
</dbReference>
<dbReference type="CDD" id="cd22160">
    <property type="entry name" value="F-box_AtFBL13-like"/>
    <property type="match status" value="2"/>
</dbReference>
<dbReference type="SMART" id="SM00256">
    <property type="entry name" value="FBOX"/>
    <property type="match status" value="2"/>
</dbReference>
<feature type="region of interest" description="Disordered" evidence="1">
    <location>
        <begin position="463"/>
        <end position="505"/>
    </location>
</feature>
<organism evidence="3 4">
    <name type="scientific">Paspalum notatum var. saurae</name>
    <dbReference type="NCBI Taxonomy" id="547442"/>
    <lineage>
        <taxon>Eukaryota</taxon>
        <taxon>Viridiplantae</taxon>
        <taxon>Streptophyta</taxon>
        <taxon>Embryophyta</taxon>
        <taxon>Tracheophyta</taxon>
        <taxon>Spermatophyta</taxon>
        <taxon>Magnoliopsida</taxon>
        <taxon>Liliopsida</taxon>
        <taxon>Poales</taxon>
        <taxon>Poaceae</taxon>
        <taxon>PACMAD clade</taxon>
        <taxon>Panicoideae</taxon>
        <taxon>Andropogonodae</taxon>
        <taxon>Paspaleae</taxon>
        <taxon>Paspalinae</taxon>
        <taxon>Paspalum</taxon>
    </lineage>
</organism>
<sequence length="972" mass="109434">MEVAEDRRTRVRARYESGGSSTSHLDRLSALPDCLLHNIMSFMKARQVVQTCVLSKRWKHLWCSVPCLDVDYNEFKTKRVARASDDDNDPDSGSDDSSKTESADDSYSSGSESDDGYNPNKGWEDFEDFTVNLMLRCNIALLDSFRLHTARGRAPQFCSRLAGGWLRRAMKNRTPDHVSQSVGLSPGSWRLKTLDLYHVFLDNRFENHVSSVCHSLEELNLERCTFKFHSITSESLKSLVLKNCRWNKLSKIASPTLKTLVIDGGLNPFSCMLVILAPAVAYLRLDVNVDVFNGGISINEMPSLAEASIQLADHTRSRGIFNESKLRGDQSKLLRSVSNVTSLLLSDVGTMVLGKEPIFLEFKNLRNLLLRNCDLCDRTLGFFLHSSPNLERLTLQNCMMLVKDPTFHDFICLRDLLLGHCYLGERTFGLFPHISPNLEKVTFQHCNCKSAAAAPPFFPAAAPPPGRLRPRRSELRRAGHSMEVAEDRRTQVHARHDISGSSTSHLDRLSALPDCLLHSIMSFMKARQVVQTCVLSKRWEHLWRSVPCLDVDFSEFKTKRAAHTSDDDNNPDSETESEDEYDDNSDRNKDWEDFEDFTVNLMLRCNIALLDSFRLHTGRGSLPQFSNRLAAVCHSLEELNLERCTFKLHSITSGSLKSLVLKNCRWNKLSEIASPTLKTLVIDGGLNPLSCLLVILAPAVAYLRLDVNVGVFNGGISINEMPSLAEASIQLAGHRSIGTANESKLCGDQSELLRSVSNVTSLLLSYVGTKVLGKEPTFLEFKNLRNLLLRNCDLCDHTLGFFLHSSPNLERLTLQNCKVPRFQDSKNLRGLLLGHCYLGEHTFGLFLHISPNLEKVTLQHCKFLNGYREKKGTPKLNNSSSKCRCLESHCEKLKLEIIYKEGEAHQFVNRVLQLLGNLPKNHIKFTKNHQSSEIECQSLQCKYNARLSNSSVSPPHIITSWRHTGAPVETVS</sequence>
<name>A0AAQ3PGA8_PASNO</name>
<protein>
    <recommendedName>
        <fullName evidence="2">F-box domain-containing protein</fullName>
    </recommendedName>
</protein>
<feature type="compositionally biased region" description="Acidic residues" evidence="1">
    <location>
        <begin position="567"/>
        <end position="583"/>
    </location>
</feature>
<dbReference type="Proteomes" id="UP001341281">
    <property type="component" value="Chromosome 01"/>
</dbReference>
<feature type="non-terminal residue" evidence="3">
    <location>
        <position position="972"/>
    </location>
</feature>
<feature type="region of interest" description="Disordered" evidence="1">
    <location>
        <begin position="1"/>
        <end position="24"/>
    </location>
</feature>
<proteinExistence type="predicted"/>
<evidence type="ECO:0000256" key="1">
    <source>
        <dbReference type="SAM" id="MobiDB-lite"/>
    </source>
</evidence>
<feature type="region of interest" description="Disordered" evidence="1">
    <location>
        <begin position="81"/>
        <end position="119"/>
    </location>
</feature>
<dbReference type="EMBL" id="CP144745">
    <property type="protein sequence ID" value="WVZ50639.1"/>
    <property type="molecule type" value="Genomic_DNA"/>
</dbReference>
<keyword evidence="4" id="KW-1185">Reference proteome</keyword>
<accession>A0AAQ3PGA8</accession>
<dbReference type="InterPro" id="IPR001810">
    <property type="entry name" value="F-box_dom"/>
</dbReference>
<dbReference type="SUPFAM" id="SSF81383">
    <property type="entry name" value="F-box domain"/>
    <property type="match status" value="2"/>
</dbReference>
<dbReference type="AlphaFoldDB" id="A0AAQ3PGA8"/>
<evidence type="ECO:0000259" key="2">
    <source>
        <dbReference type="SMART" id="SM00256"/>
    </source>
</evidence>
<dbReference type="Pfam" id="PF00646">
    <property type="entry name" value="F-box"/>
    <property type="match status" value="2"/>
</dbReference>